<feature type="region of interest" description="Disordered" evidence="4">
    <location>
        <begin position="261"/>
        <end position="280"/>
    </location>
</feature>
<dbReference type="GO" id="GO:0004100">
    <property type="term" value="F:chitin synthase activity"/>
    <property type="evidence" value="ECO:0007669"/>
    <property type="project" value="UniProtKB-EC"/>
</dbReference>
<evidence type="ECO:0000256" key="2">
    <source>
        <dbReference type="ARBA" id="ARBA00022692"/>
    </source>
</evidence>
<comment type="caution">
    <text evidence="6">The sequence shown here is derived from an EMBL/GenBank/DDBJ whole genome shotgun (WGS) entry which is preliminary data.</text>
</comment>
<feature type="compositionally biased region" description="Acidic residues" evidence="4">
    <location>
        <begin position="267"/>
        <end position="280"/>
    </location>
</feature>
<evidence type="ECO:0000313" key="6">
    <source>
        <dbReference type="EMBL" id="CAG2205554.1"/>
    </source>
</evidence>
<keyword evidence="6" id="KW-0328">Glycosyltransferase</keyword>
<dbReference type="PANTHER" id="PTHR22914:SF42">
    <property type="entry name" value="CHITIN SYNTHASE"/>
    <property type="match status" value="1"/>
</dbReference>
<evidence type="ECO:0000256" key="3">
    <source>
        <dbReference type="ARBA" id="ARBA00023136"/>
    </source>
</evidence>
<feature type="compositionally biased region" description="Basic and acidic residues" evidence="4">
    <location>
        <begin position="10"/>
        <end position="34"/>
    </location>
</feature>
<proteinExistence type="predicted"/>
<dbReference type="Proteomes" id="UP000683360">
    <property type="component" value="Unassembled WGS sequence"/>
</dbReference>
<organism evidence="6 7">
    <name type="scientific">Mytilus edulis</name>
    <name type="common">Blue mussel</name>
    <dbReference type="NCBI Taxonomy" id="6550"/>
    <lineage>
        <taxon>Eukaryota</taxon>
        <taxon>Metazoa</taxon>
        <taxon>Spiralia</taxon>
        <taxon>Lophotrochozoa</taxon>
        <taxon>Mollusca</taxon>
        <taxon>Bivalvia</taxon>
        <taxon>Autobranchia</taxon>
        <taxon>Pteriomorphia</taxon>
        <taxon>Mytilida</taxon>
        <taxon>Mytiloidea</taxon>
        <taxon>Mytilidae</taxon>
        <taxon>Mytilinae</taxon>
        <taxon>Mytilus</taxon>
    </lineage>
</organism>
<keyword evidence="3 5" id="KW-0472">Membrane</keyword>
<sequence>MNSVSWGTREVAKKKTQKEKDEDGRKKIEKEERKNAKSWFSRLMPVNQLKDLRSILELSKKETKTKENRGIQTEDLNEVVVETNKKKIVSWVDKTPEETIHDKTIITPTTDKPFDFLHKPKWTEDNDFKNGKVMSMTPEETVFWEEFIKRYLQPLDADKKEQKRMKKALAQLRAENVDDDVIKIDALGLMFIIFFVLILLLQFIGMVIHRWGTLMHLIAITEIANPFKCGKNQSHENIGEEGPEKIDAKTLVRFCAEVVGEPMPDYSSDEDDEDEEEEDDKVEQELSNTIRNNAVRGVKGNIGGTRTTGLGMSFRETMVIGRDSISNNLRSTLSSLISDRQHEI</sequence>
<dbReference type="GO" id="GO:0071944">
    <property type="term" value="C:cell periphery"/>
    <property type="evidence" value="ECO:0007669"/>
    <property type="project" value="TreeGrafter"/>
</dbReference>
<accession>A0A8S3R8D8</accession>
<evidence type="ECO:0000256" key="1">
    <source>
        <dbReference type="ARBA" id="ARBA00004141"/>
    </source>
</evidence>
<dbReference type="EMBL" id="CAJPWZ010001025">
    <property type="protein sequence ID" value="CAG2205554.1"/>
    <property type="molecule type" value="Genomic_DNA"/>
</dbReference>
<evidence type="ECO:0000256" key="4">
    <source>
        <dbReference type="SAM" id="MobiDB-lite"/>
    </source>
</evidence>
<name>A0A8S3R8D8_MYTED</name>
<dbReference type="GO" id="GO:0006031">
    <property type="term" value="P:chitin biosynthetic process"/>
    <property type="evidence" value="ECO:0007669"/>
    <property type="project" value="TreeGrafter"/>
</dbReference>
<evidence type="ECO:0000313" key="7">
    <source>
        <dbReference type="Proteomes" id="UP000683360"/>
    </source>
</evidence>
<feature type="region of interest" description="Disordered" evidence="4">
    <location>
        <begin position="1"/>
        <end position="34"/>
    </location>
</feature>
<evidence type="ECO:0000256" key="5">
    <source>
        <dbReference type="SAM" id="Phobius"/>
    </source>
</evidence>
<feature type="transmembrane region" description="Helical" evidence="5">
    <location>
        <begin position="186"/>
        <end position="208"/>
    </location>
</feature>
<gene>
    <name evidence="6" type="ORF">MEDL_19972</name>
</gene>
<keyword evidence="7" id="KW-1185">Reference proteome</keyword>
<dbReference type="PANTHER" id="PTHR22914">
    <property type="entry name" value="CHITIN SYNTHASE"/>
    <property type="match status" value="1"/>
</dbReference>
<keyword evidence="2 5" id="KW-0812">Transmembrane</keyword>
<dbReference type="EC" id="2.4.1.16" evidence="6"/>
<dbReference type="GO" id="GO:0016020">
    <property type="term" value="C:membrane"/>
    <property type="evidence" value="ECO:0007669"/>
    <property type="project" value="UniProtKB-SubCell"/>
</dbReference>
<protein>
    <submittedName>
        <fullName evidence="6">CHS1</fullName>
        <ecNumber evidence="6">2.4.1.16</ecNumber>
    </submittedName>
</protein>
<comment type="subcellular location">
    <subcellularLocation>
        <location evidence="1">Membrane</location>
        <topology evidence="1">Multi-pass membrane protein</topology>
    </subcellularLocation>
</comment>
<dbReference type="OrthoDB" id="370884at2759"/>
<reference evidence="6" key="1">
    <citation type="submission" date="2021-03" db="EMBL/GenBank/DDBJ databases">
        <authorList>
            <person name="Bekaert M."/>
        </authorList>
    </citation>
    <scope>NUCLEOTIDE SEQUENCE</scope>
</reference>
<dbReference type="InterPro" id="IPR004835">
    <property type="entry name" value="Chitin_synth"/>
</dbReference>
<keyword evidence="5" id="KW-1133">Transmembrane helix</keyword>
<keyword evidence="6" id="KW-0808">Transferase</keyword>
<dbReference type="AlphaFoldDB" id="A0A8S3R8D8"/>